<accession>A0A839GLJ1</accession>
<dbReference type="EMBL" id="JACJIQ010000008">
    <property type="protein sequence ID" value="MBA9077689.1"/>
    <property type="molecule type" value="Genomic_DNA"/>
</dbReference>
<comment type="caution">
    <text evidence="2">The sequence shown here is derived from an EMBL/GenBank/DDBJ whole genome shotgun (WGS) entry which is preliminary data.</text>
</comment>
<proteinExistence type="predicted"/>
<reference evidence="2 3" key="1">
    <citation type="submission" date="2020-08" db="EMBL/GenBank/DDBJ databases">
        <title>Genomic Encyclopedia of Type Strains, Phase IV (KMG-IV): sequencing the most valuable type-strain genomes for metagenomic binning, comparative biology and taxonomic classification.</title>
        <authorList>
            <person name="Goeker M."/>
        </authorList>
    </citation>
    <scope>NUCLEOTIDE SEQUENCE [LARGE SCALE GENOMIC DNA]</scope>
    <source>
        <strain evidence="2 3">DSM 29854</strain>
    </source>
</reference>
<evidence type="ECO:0000313" key="3">
    <source>
        <dbReference type="Proteomes" id="UP000563094"/>
    </source>
</evidence>
<evidence type="ECO:0000313" key="2">
    <source>
        <dbReference type="EMBL" id="MBA9077689.1"/>
    </source>
</evidence>
<organism evidence="2 3">
    <name type="scientific">Rufibacter quisquiliarum</name>
    <dbReference type="NCBI Taxonomy" id="1549639"/>
    <lineage>
        <taxon>Bacteria</taxon>
        <taxon>Pseudomonadati</taxon>
        <taxon>Bacteroidota</taxon>
        <taxon>Cytophagia</taxon>
        <taxon>Cytophagales</taxon>
        <taxon>Hymenobacteraceae</taxon>
        <taxon>Rufibacter</taxon>
    </lineage>
</organism>
<sequence length="39" mass="4532">MPKEKKAQKKEDPCWKGYKQAGMKEKDGQQVPNCIKKPK</sequence>
<keyword evidence="3" id="KW-1185">Reference proteome</keyword>
<gene>
    <name evidence="2" type="ORF">FHS90_002407</name>
</gene>
<protein>
    <submittedName>
        <fullName evidence="2">Uncharacterized protein</fullName>
    </submittedName>
</protein>
<dbReference type="AlphaFoldDB" id="A0A839GLJ1"/>
<feature type="compositionally biased region" description="Basic and acidic residues" evidence="1">
    <location>
        <begin position="1"/>
        <end position="14"/>
    </location>
</feature>
<name>A0A839GLJ1_9BACT</name>
<feature type="region of interest" description="Disordered" evidence="1">
    <location>
        <begin position="1"/>
        <end position="39"/>
    </location>
</feature>
<evidence type="ECO:0000256" key="1">
    <source>
        <dbReference type="SAM" id="MobiDB-lite"/>
    </source>
</evidence>
<dbReference type="Proteomes" id="UP000563094">
    <property type="component" value="Unassembled WGS sequence"/>
</dbReference>